<accession>A0A2V4VQY4</accession>
<evidence type="ECO:0000313" key="2">
    <source>
        <dbReference type="EMBL" id="PYE52529.1"/>
    </source>
</evidence>
<evidence type="ECO:0000313" key="5">
    <source>
        <dbReference type="Proteomes" id="UP000247790"/>
    </source>
</evidence>
<evidence type="ECO:0000259" key="1">
    <source>
        <dbReference type="PROSITE" id="PS50943"/>
    </source>
</evidence>
<dbReference type="PROSITE" id="PS50943">
    <property type="entry name" value="HTH_CROC1"/>
    <property type="match status" value="1"/>
</dbReference>
<dbReference type="EMBL" id="CP054614">
    <property type="protein sequence ID" value="QKS59368.1"/>
    <property type="molecule type" value="Genomic_DNA"/>
</dbReference>
<reference evidence="3 6" key="2">
    <citation type="submission" date="2020-06" db="EMBL/GenBank/DDBJ databases">
        <title>Complete genome of Paenibacillus barcinonensis KACC11450.</title>
        <authorList>
            <person name="Kim M."/>
            <person name="Park Y.-J."/>
            <person name="Shin J.-H."/>
        </authorList>
    </citation>
    <scope>NUCLEOTIDE SEQUENCE [LARGE SCALE GENOMIC DNA]</scope>
    <source>
        <strain evidence="3 6">KACC11450</strain>
    </source>
</reference>
<organism evidence="2 5">
    <name type="scientific">Paenibacillus barcinonensis</name>
    <dbReference type="NCBI Taxonomy" id="198119"/>
    <lineage>
        <taxon>Bacteria</taxon>
        <taxon>Bacillati</taxon>
        <taxon>Bacillota</taxon>
        <taxon>Bacilli</taxon>
        <taxon>Bacillales</taxon>
        <taxon>Paenibacillaceae</taxon>
        <taxon>Paenibacillus</taxon>
    </lineage>
</organism>
<dbReference type="Proteomes" id="UP000509327">
    <property type="component" value="Chromosome"/>
</dbReference>
<gene>
    <name evidence="2" type="ORF">DFQ00_101467</name>
    <name evidence="3" type="ORF">HUB98_26000</name>
    <name evidence="4" type="ORF">HUB98_26290</name>
</gene>
<dbReference type="Proteomes" id="UP000247790">
    <property type="component" value="Unassembled WGS sequence"/>
</dbReference>
<dbReference type="OrthoDB" id="2664357at2"/>
<dbReference type="EMBL" id="CP054614">
    <property type="protein sequence ID" value="QKS59314.1"/>
    <property type="molecule type" value="Genomic_DNA"/>
</dbReference>
<protein>
    <submittedName>
        <fullName evidence="2">DNA-binding XRE family transcriptional regulator</fullName>
    </submittedName>
    <submittedName>
        <fullName evidence="3">Helix-turn-helix transcriptional regulator</fullName>
    </submittedName>
</protein>
<dbReference type="AlphaFoldDB" id="A0A2V4VQY4"/>
<dbReference type="Gene3D" id="1.10.260.40">
    <property type="entry name" value="lambda repressor-like DNA-binding domains"/>
    <property type="match status" value="1"/>
</dbReference>
<dbReference type="SUPFAM" id="SSF47413">
    <property type="entry name" value="lambda repressor-like DNA-binding domains"/>
    <property type="match status" value="1"/>
</dbReference>
<keyword evidence="6" id="KW-1185">Reference proteome</keyword>
<evidence type="ECO:0000313" key="4">
    <source>
        <dbReference type="EMBL" id="QKS59368.1"/>
    </source>
</evidence>
<dbReference type="InterPro" id="IPR010982">
    <property type="entry name" value="Lambda_DNA-bd_dom_sf"/>
</dbReference>
<feature type="domain" description="HTH cro/C1-type" evidence="1">
    <location>
        <begin position="6"/>
        <end position="60"/>
    </location>
</feature>
<dbReference type="EMBL" id="QJSW01000001">
    <property type="protein sequence ID" value="PYE52529.1"/>
    <property type="molecule type" value="Genomic_DNA"/>
</dbReference>
<dbReference type="InterPro" id="IPR001387">
    <property type="entry name" value="Cro/C1-type_HTH"/>
</dbReference>
<proteinExistence type="predicted"/>
<name>A0A2V4VQY4_PAEBA</name>
<dbReference type="GO" id="GO:0003677">
    <property type="term" value="F:DNA binding"/>
    <property type="evidence" value="ECO:0007669"/>
    <property type="project" value="UniProtKB-KW"/>
</dbReference>
<keyword evidence="2" id="KW-0238">DNA-binding</keyword>
<dbReference type="SMART" id="SM00530">
    <property type="entry name" value="HTH_XRE"/>
    <property type="match status" value="1"/>
</dbReference>
<sequence length="77" mass="9046">MVRRTLREWRAYRKYTKSAMAAKLGIHNSTYKRIEDYPEKTTFEEAVKLAEALECQISEIIFFEGNPNFMLGEVLLV</sequence>
<reference evidence="2 5" key="1">
    <citation type="submission" date="2018-06" db="EMBL/GenBank/DDBJ databases">
        <title>Genomic Encyclopedia of Type Strains, Phase III (KMG-III): the genomes of soil and plant-associated and newly described type strains.</title>
        <authorList>
            <person name="Whitman W."/>
        </authorList>
    </citation>
    <scope>NUCLEOTIDE SEQUENCE [LARGE SCALE GENOMIC DNA]</scope>
    <source>
        <strain evidence="2 5">CECT 7022</strain>
    </source>
</reference>
<evidence type="ECO:0000313" key="6">
    <source>
        <dbReference type="Proteomes" id="UP000509327"/>
    </source>
</evidence>
<evidence type="ECO:0000313" key="3">
    <source>
        <dbReference type="EMBL" id="QKS59314.1"/>
    </source>
</evidence>
<dbReference type="Pfam" id="PF01381">
    <property type="entry name" value="HTH_3"/>
    <property type="match status" value="1"/>
</dbReference>
<dbReference type="RefSeq" id="WP_110893725.1">
    <property type="nucleotide sequence ID" value="NZ_CP054614.1"/>
</dbReference>
<dbReference type="CDD" id="cd00093">
    <property type="entry name" value="HTH_XRE"/>
    <property type="match status" value="1"/>
</dbReference>